<proteinExistence type="inferred from homology"/>
<dbReference type="GO" id="GO:0016075">
    <property type="term" value="P:rRNA catabolic process"/>
    <property type="evidence" value="ECO:0007669"/>
    <property type="project" value="TreeGrafter"/>
</dbReference>
<sequence>MPGSNLTYRRGEIRWVNLDPTVGAEAKKIRACLIVQNDIMNQYGLLTIVMPFRPGSKQAPYVVNLKATPNNGLDQDRFIDVGQIRAVDNSRILGLVGVLESEYWELIHTALNVVLGFVV</sequence>
<dbReference type="GO" id="GO:0006402">
    <property type="term" value="P:mRNA catabolic process"/>
    <property type="evidence" value="ECO:0007669"/>
    <property type="project" value="TreeGrafter"/>
</dbReference>
<organism evidence="4 5">
    <name type="scientific">Nostoc commune NIES-4072</name>
    <dbReference type="NCBI Taxonomy" id="2005467"/>
    <lineage>
        <taxon>Bacteria</taxon>
        <taxon>Bacillati</taxon>
        <taxon>Cyanobacteriota</taxon>
        <taxon>Cyanophyceae</taxon>
        <taxon>Nostocales</taxon>
        <taxon>Nostocaceae</taxon>
        <taxon>Nostoc</taxon>
    </lineage>
</organism>
<dbReference type="InterPro" id="IPR011067">
    <property type="entry name" value="Plasmid_toxin/cell-grow_inhib"/>
</dbReference>
<comment type="function">
    <text evidence="3">Toxic component of a type II toxin-antitoxin (TA) system.</text>
</comment>
<keyword evidence="3" id="KW-0540">Nuclease</keyword>
<gene>
    <name evidence="4" type="ORF">NIES4072_42420</name>
</gene>
<reference evidence="4 5" key="1">
    <citation type="submission" date="2017-06" db="EMBL/GenBank/DDBJ databases">
        <title>Genome sequencing of cyanobaciteial culture collection at National Institute for Environmental Studies (NIES).</title>
        <authorList>
            <person name="Hirose Y."/>
            <person name="Shimura Y."/>
            <person name="Fujisawa T."/>
            <person name="Nakamura Y."/>
            <person name="Kawachi M."/>
        </authorList>
    </citation>
    <scope>NUCLEOTIDE SEQUENCE [LARGE SCALE GENOMIC DNA]</scope>
    <source>
        <strain evidence="4 5">NIES-4072</strain>
    </source>
</reference>
<keyword evidence="3" id="KW-0255">Endonuclease</keyword>
<dbReference type="Proteomes" id="UP000245124">
    <property type="component" value="Unassembled WGS sequence"/>
</dbReference>
<dbReference type="PANTHER" id="PTHR33988">
    <property type="entry name" value="ENDORIBONUCLEASE MAZF-RELATED"/>
    <property type="match status" value="1"/>
</dbReference>
<keyword evidence="5" id="KW-1185">Reference proteome</keyword>
<dbReference type="AlphaFoldDB" id="A0A2R5FXJ4"/>
<dbReference type="GO" id="GO:0003677">
    <property type="term" value="F:DNA binding"/>
    <property type="evidence" value="ECO:0007669"/>
    <property type="project" value="InterPro"/>
</dbReference>
<evidence type="ECO:0000256" key="1">
    <source>
        <dbReference type="ARBA" id="ARBA00007521"/>
    </source>
</evidence>
<name>A0A2R5FXJ4_NOSCO</name>
<protein>
    <recommendedName>
        <fullName evidence="3">mRNA interferase</fullName>
        <ecNumber evidence="3">3.1.-.-</ecNumber>
    </recommendedName>
</protein>
<comment type="similarity">
    <text evidence="1 3">Belongs to the PemK/MazF family.</text>
</comment>
<comment type="caution">
    <text evidence="4">The sequence shown here is derived from an EMBL/GenBank/DDBJ whole genome shotgun (WGS) entry which is preliminary data.</text>
</comment>
<evidence type="ECO:0000256" key="3">
    <source>
        <dbReference type="PIRNR" id="PIRNR033490"/>
    </source>
</evidence>
<accession>A0A2R5FXJ4</accession>
<dbReference type="GO" id="GO:0016787">
    <property type="term" value="F:hydrolase activity"/>
    <property type="evidence" value="ECO:0007669"/>
    <property type="project" value="UniProtKB-KW"/>
</dbReference>
<dbReference type="RefSeq" id="WP_109010545.1">
    <property type="nucleotide sequence ID" value="NZ_BDUD01000001.1"/>
</dbReference>
<keyword evidence="3" id="KW-0378">Hydrolase</keyword>
<evidence type="ECO:0000313" key="4">
    <source>
        <dbReference type="EMBL" id="GBG20561.1"/>
    </source>
</evidence>
<dbReference type="PIRSF" id="PIRSF033490">
    <property type="entry name" value="MazF"/>
    <property type="match status" value="1"/>
</dbReference>
<dbReference type="SUPFAM" id="SSF50118">
    <property type="entry name" value="Cell growth inhibitor/plasmid maintenance toxic component"/>
    <property type="match status" value="1"/>
</dbReference>
<evidence type="ECO:0000313" key="5">
    <source>
        <dbReference type="Proteomes" id="UP000245124"/>
    </source>
</evidence>
<keyword evidence="2" id="KW-1277">Toxin-antitoxin system</keyword>
<evidence type="ECO:0000256" key="2">
    <source>
        <dbReference type="ARBA" id="ARBA00022649"/>
    </source>
</evidence>
<dbReference type="Gene3D" id="2.30.30.110">
    <property type="match status" value="1"/>
</dbReference>
<dbReference type="GO" id="GO:0004521">
    <property type="term" value="F:RNA endonuclease activity"/>
    <property type="evidence" value="ECO:0007669"/>
    <property type="project" value="TreeGrafter"/>
</dbReference>
<dbReference type="PANTHER" id="PTHR33988:SF1">
    <property type="entry name" value="ENDORIBONUCLEASE MAZF7-RELATED"/>
    <property type="match status" value="1"/>
</dbReference>
<dbReference type="Pfam" id="PF02452">
    <property type="entry name" value="PemK_toxin"/>
    <property type="match status" value="1"/>
</dbReference>
<dbReference type="EC" id="3.1.-.-" evidence="3"/>
<dbReference type="OrthoDB" id="9793906at2"/>
<dbReference type="InterPro" id="IPR003477">
    <property type="entry name" value="PemK-like"/>
</dbReference>
<dbReference type="EMBL" id="BDUD01000001">
    <property type="protein sequence ID" value="GBG20561.1"/>
    <property type="molecule type" value="Genomic_DNA"/>
</dbReference>